<keyword evidence="2 5" id="KW-0812">Transmembrane</keyword>
<feature type="transmembrane region" description="Helical" evidence="5">
    <location>
        <begin position="263"/>
        <end position="281"/>
    </location>
</feature>
<dbReference type="InterPro" id="IPR037185">
    <property type="entry name" value="EmrE-like"/>
</dbReference>
<name>E4XJV3_OIKDI</name>
<feature type="transmembrane region" description="Helical" evidence="5">
    <location>
        <begin position="116"/>
        <end position="134"/>
    </location>
</feature>
<evidence type="ECO:0000256" key="4">
    <source>
        <dbReference type="ARBA" id="ARBA00023136"/>
    </source>
</evidence>
<feature type="transmembrane region" description="Helical" evidence="5">
    <location>
        <begin position="85"/>
        <end position="104"/>
    </location>
</feature>
<comment type="subcellular location">
    <subcellularLocation>
        <location evidence="1">Membrane</location>
        <topology evidence="1">Multi-pass membrane protein</topology>
    </subcellularLocation>
</comment>
<evidence type="ECO:0000259" key="6">
    <source>
        <dbReference type="Pfam" id="PF00892"/>
    </source>
</evidence>
<feature type="transmembrane region" description="Helical" evidence="5">
    <location>
        <begin position="233"/>
        <end position="254"/>
    </location>
</feature>
<feature type="transmembrane region" description="Helical" evidence="5">
    <location>
        <begin position="146"/>
        <end position="165"/>
    </location>
</feature>
<dbReference type="InterPro" id="IPR000620">
    <property type="entry name" value="EamA_dom"/>
</dbReference>
<dbReference type="PANTHER" id="PTHR22911:SF6">
    <property type="entry name" value="SOLUTE CARRIER FAMILY 35 MEMBER G1"/>
    <property type="match status" value="1"/>
</dbReference>
<gene>
    <name evidence="7" type="ORF">GSOID_T00012909001</name>
</gene>
<dbReference type="GO" id="GO:0016020">
    <property type="term" value="C:membrane"/>
    <property type="evidence" value="ECO:0007669"/>
    <property type="project" value="UniProtKB-SubCell"/>
</dbReference>
<evidence type="ECO:0000256" key="3">
    <source>
        <dbReference type="ARBA" id="ARBA00022989"/>
    </source>
</evidence>
<dbReference type="Gene3D" id="1.10.3730.20">
    <property type="match status" value="1"/>
</dbReference>
<dbReference type="FunCoup" id="E4XJV3">
    <property type="interactions" value="1"/>
</dbReference>
<dbReference type="PANTHER" id="PTHR22911">
    <property type="entry name" value="ACYL-MALONYL CONDENSING ENZYME-RELATED"/>
    <property type="match status" value="1"/>
</dbReference>
<feature type="transmembrane region" description="Helical" evidence="5">
    <location>
        <begin position="287"/>
        <end position="305"/>
    </location>
</feature>
<accession>E4XJV3</accession>
<feature type="transmembrane region" description="Helical" evidence="5">
    <location>
        <begin position="171"/>
        <end position="191"/>
    </location>
</feature>
<reference evidence="7" key="1">
    <citation type="journal article" date="2010" name="Science">
        <title>Plasticity of animal genome architecture unmasked by rapid evolution of a pelagic tunicate.</title>
        <authorList>
            <person name="Denoeud F."/>
            <person name="Henriet S."/>
            <person name="Mungpakdee S."/>
            <person name="Aury J.M."/>
            <person name="Da Silva C."/>
            <person name="Brinkmann H."/>
            <person name="Mikhaleva J."/>
            <person name="Olsen L.C."/>
            <person name="Jubin C."/>
            <person name="Canestro C."/>
            <person name="Bouquet J.M."/>
            <person name="Danks G."/>
            <person name="Poulain J."/>
            <person name="Campsteijn C."/>
            <person name="Adamski M."/>
            <person name="Cross I."/>
            <person name="Yadetie F."/>
            <person name="Muffato M."/>
            <person name="Louis A."/>
            <person name="Butcher S."/>
            <person name="Tsagkogeorga G."/>
            <person name="Konrad A."/>
            <person name="Singh S."/>
            <person name="Jensen M.F."/>
            <person name="Cong E.H."/>
            <person name="Eikeseth-Otteraa H."/>
            <person name="Noel B."/>
            <person name="Anthouard V."/>
            <person name="Porcel B.M."/>
            <person name="Kachouri-Lafond R."/>
            <person name="Nishino A."/>
            <person name="Ugolini M."/>
            <person name="Chourrout P."/>
            <person name="Nishida H."/>
            <person name="Aasland R."/>
            <person name="Huzurbazar S."/>
            <person name="Westhof E."/>
            <person name="Delsuc F."/>
            <person name="Lehrach H."/>
            <person name="Reinhardt R."/>
            <person name="Weissenbach J."/>
            <person name="Roy S.W."/>
            <person name="Artiguenave F."/>
            <person name="Postlethwait J.H."/>
            <person name="Manak J.R."/>
            <person name="Thompson E.M."/>
            <person name="Jaillon O."/>
            <person name="Du Pasquier L."/>
            <person name="Boudinot P."/>
            <person name="Liberles D.A."/>
            <person name="Volff J.N."/>
            <person name="Philippe H."/>
            <person name="Lenhard B."/>
            <person name="Roest Crollius H."/>
            <person name="Wincker P."/>
            <person name="Chourrout D."/>
        </authorList>
    </citation>
    <scope>NUCLEOTIDE SEQUENCE [LARGE SCALE GENOMIC DNA]</scope>
</reference>
<feature type="transmembrane region" description="Helical" evidence="5">
    <location>
        <begin position="12"/>
        <end position="32"/>
    </location>
</feature>
<organism evidence="7">
    <name type="scientific">Oikopleura dioica</name>
    <name type="common">Tunicate</name>
    <dbReference type="NCBI Taxonomy" id="34765"/>
    <lineage>
        <taxon>Eukaryota</taxon>
        <taxon>Metazoa</taxon>
        <taxon>Chordata</taxon>
        <taxon>Tunicata</taxon>
        <taxon>Appendicularia</taxon>
        <taxon>Copelata</taxon>
        <taxon>Oikopleuridae</taxon>
        <taxon>Oikopleura</taxon>
    </lineage>
</organism>
<evidence type="ECO:0000256" key="5">
    <source>
        <dbReference type="SAM" id="Phobius"/>
    </source>
</evidence>
<dbReference type="InParanoid" id="E4XJV3"/>
<dbReference type="SUPFAM" id="SSF103481">
    <property type="entry name" value="Multidrug resistance efflux transporter EmrE"/>
    <property type="match status" value="2"/>
</dbReference>
<evidence type="ECO:0000313" key="8">
    <source>
        <dbReference type="Proteomes" id="UP000001307"/>
    </source>
</evidence>
<dbReference type="OrthoDB" id="306876at2759"/>
<keyword evidence="8" id="KW-1185">Reference proteome</keyword>
<sequence>MKEIKSEESSPKPFGLLLAFLSAIFFSFNGVIIKQLSVSPIQAVFWRCTSQFIMLLPVCSYRMSKGQKDGDLFGQLRKKNSVPSRFLWLCFRGTIGSISMATIFTSFKMLPIGDCFALINTGVVWSTLIAWLWLGDKPHFVDLLSLPVSILGIVIFSKPSFIFAVQTDVNINGVIVAVAGAIGASIAHTTVRKLGKSVHFTVSITYFSFFGVVLSALYIHFIEGHQLPCSSDIPWLLFIGPNGLLGLSCLTLALQREKPGRVTIIRSLEIPIAYCFQIFLFDETPDTMTIVGVILIMAGGFMITIRKLLKK</sequence>
<proteinExistence type="predicted"/>
<protein>
    <recommendedName>
        <fullName evidence="6">EamA domain-containing protein</fullName>
    </recommendedName>
</protein>
<evidence type="ECO:0000256" key="1">
    <source>
        <dbReference type="ARBA" id="ARBA00004141"/>
    </source>
</evidence>
<keyword evidence="3 5" id="KW-1133">Transmembrane helix</keyword>
<keyword evidence="4 5" id="KW-0472">Membrane</keyword>
<feature type="domain" description="EamA" evidence="6">
    <location>
        <begin position="14"/>
        <end position="157"/>
    </location>
</feature>
<evidence type="ECO:0000256" key="2">
    <source>
        <dbReference type="ARBA" id="ARBA00022692"/>
    </source>
</evidence>
<dbReference type="EMBL" id="FN653062">
    <property type="protein sequence ID" value="CBY24739.1"/>
    <property type="molecule type" value="Genomic_DNA"/>
</dbReference>
<dbReference type="AlphaFoldDB" id="E4XJV3"/>
<feature type="domain" description="EamA" evidence="6">
    <location>
        <begin position="173"/>
        <end position="304"/>
    </location>
</feature>
<evidence type="ECO:0000313" key="7">
    <source>
        <dbReference type="EMBL" id="CBY24739.1"/>
    </source>
</evidence>
<feature type="transmembrane region" description="Helical" evidence="5">
    <location>
        <begin position="198"/>
        <end position="221"/>
    </location>
</feature>
<dbReference type="Proteomes" id="UP000001307">
    <property type="component" value="Unassembled WGS sequence"/>
</dbReference>
<dbReference type="Pfam" id="PF00892">
    <property type="entry name" value="EamA"/>
    <property type="match status" value="2"/>
</dbReference>